<name>A0A6N9HL24_9BURK</name>
<evidence type="ECO:0000313" key="3">
    <source>
        <dbReference type="Proteomes" id="UP000448575"/>
    </source>
</evidence>
<dbReference type="NCBIfam" id="TIGR03891">
    <property type="entry name" value="thiopep_ocin"/>
    <property type="match status" value="1"/>
</dbReference>
<reference evidence="2 3" key="1">
    <citation type="submission" date="2019-12" db="EMBL/GenBank/DDBJ databases">
        <title>Novel species isolated from a subtropical stream in China.</title>
        <authorList>
            <person name="Lu H."/>
        </authorList>
    </citation>
    <scope>NUCLEOTIDE SEQUENCE [LARGE SCALE GENOMIC DNA]</scope>
    <source>
        <strain evidence="2 3">DS3</strain>
    </source>
</reference>
<proteinExistence type="predicted"/>
<protein>
    <recommendedName>
        <fullName evidence="1">Thiopeptide-type bacteriocin biosynthesis domain-containing protein</fullName>
    </recommendedName>
</protein>
<evidence type="ECO:0000259" key="1">
    <source>
        <dbReference type="Pfam" id="PF14028"/>
    </source>
</evidence>
<dbReference type="Pfam" id="PF14028">
    <property type="entry name" value="Lant_dehydr_C"/>
    <property type="match status" value="1"/>
</dbReference>
<sequence>MNHEDNTMGWRSIHLFLADPAQADAFLLQVIAPEMAALRGGGQLESWFYIRYWEQGPHLRLRLQHVREEIYAPLRERLRAQLARYVRAGAQWPQAYPDDMVFERPDVDAEARRWLPQGTVRAIAYVPELQRYGGAHALAVSERLFAFSSALALRVVEAAPDADARRSRGLLLTCVALAAATSDRAGLLGFLQQMQGTWQAILGEVGSLQAAAQLVSPIQRRDYLALIGHLQQGGAPPQGFAREWWAQLQQASAAWRALACRGLLQCPLSGQVVIDVPGQARAIAALLDSHIHMMNNRLGLSPEIEFWYAHMLEHAACTEEVTY</sequence>
<dbReference type="EMBL" id="WWCJ01000014">
    <property type="protein sequence ID" value="MYN04200.1"/>
    <property type="molecule type" value="Genomic_DNA"/>
</dbReference>
<dbReference type="InterPro" id="IPR023809">
    <property type="entry name" value="Thiopep_bacteriocin_synth_dom"/>
</dbReference>
<gene>
    <name evidence="2" type="ORF">GTP41_19075</name>
</gene>
<feature type="domain" description="Thiopeptide-type bacteriocin biosynthesis" evidence="1">
    <location>
        <begin position="10"/>
        <end position="315"/>
    </location>
</feature>
<dbReference type="AlphaFoldDB" id="A0A6N9HL24"/>
<dbReference type="Proteomes" id="UP000448575">
    <property type="component" value="Unassembled WGS sequence"/>
</dbReference>
<dbReference type="RefSeq" id="WP_161027165.1">
    <property type="nucleotide sequence ID" value="NZ_WWCJ01000014.1"/>
</dbReference>
<accession>A0A6N9HL24</accession>
<keyword evidence="3" id="KW-1185">Reference proteome</keyword>
<organism evidence="2 3">
    <name type="scientific">Pseudoduganella guangdongensis</name>
    <dbReference type="NCBI Taxonomy" id="2692179"/>
    <lineage>
        <taxon>Bacteria</taxon>
        <taxon>Pseudomonadati</taxon>
        <taxon>Pseudomonadota</taxon>
        <taxon>Betaproteobacteria</taxon>
        <taxon>Burkholderiales</taxon>
        <taxon>Oxalobacteraceae</taxon>
        <taxon>Telluria group</taxon>
        <taxon>Pseudoduganella</taxon>
    </lineage>
</organism>
<evidence type="ECO:0000313" key="2">
    <source>
        <dbReference type="EMBL" id="MYN04200.1"/>
    </source>
</evidence>
<comment type="caution">
    <text evidence="2">The sequence shown here is derived from an EMBL/GenBank/DDBJ whole genome shotgun (WGS) entry which is preliminary data.</text>
</comment>